<keyword evidence="8 19" id="KW-0378">Hydrolase</keyword>
<dbReference type="InterPro" id="IPR015956">
    <property type="entry name" value="Peniciliin-bd_prot_C_sf"/>
</dbReference>
<dbReference type="PANTHER" id="PTHR21581:SF6">
    <property type="entry name" value="TRAFFICKING PROTEIN PARTICLE COMPLEX SUBUNIT 12"/>
    <property type="match status" value="1"/>
</dbReference>
<dbReference type="GO" id="GO:0009002">
    <property type="term" value="F:serine-type D-Ala-D-Ala carboxypeptidase activity"/>
    <property type="evidence" value="ECO:0007669"/>
    <property type="project" value="UniProtKB-EC"/>
</dbReference>
<dbReference type="SUPFAM" id="SSF56601">
    <property type="entry name" value="beta-lactamase/transpeptidase-like"/>
    <property type="match status" value="1"/>
</dbReference>
<dbReference type="GO" id="GO:0009252">
    <property type="term" value="P:peptidoglycan biosynthetic process"/>
    <property type="evidence" value="ECO:0007669"/>
    <property type="project" value="UniProtKB-KW"/>
</dbReference>
<comment type="pathway">
    <text evidence="2">Cell wall biogenesis; peptidoglycan biosynthesis.</text>
</comment>
<keyword evidence="20" id="KW-1185">Reference proteome</keyword>
<evidence type="ECO:0000256" key="11">
    <source>
        <dbReference type="ARBA" id="ARBA00023316"/>
    </source>
</evidence>
<feature type="binding site" evidence="14">
    <location>
        <position position="243"/>
    </location>
    <ligand>
        <name>substrate</name>
    </ligand>
</feature>
<evidence type="ECO:0000313" key="20">
    <source>
        <dbReference type="Proteomes" id="UP000798488"/>
    </source>
</evidence>
<dbReference type="Proteomes" id="UP000798488">
    <property type="component" value="Unassembled WGS sequence"/>
</dbReference>
<comment type="caution">
    <text evidence="19">The sequence shown here is derived from an EMBL/GenBank/DDBJ whole genome shotgun (WGS) entry which is preliminary data.</text>
</comment>
<reference evidence="19" key="1">
    <citation type="submission" date="2016-02" db="EMBL/GenBank/DDBJ databases">
        <title>Draft Genome Sequence of Sporotomaculum syntrophicum Strain FB, a Syntrophic Benzoate Degrader.</title>
        <authorList>
            <person name="Nobu M.K."/>
            <person name="Narihiro T."/>
            <person name="Qiu Y.-L."/>
            <person name="Ohashi A."/>
            <person name="Liu W.-T."/>
            <person name="Yuji S."/>
        </authorList>
    </citation>
    <scope>NUCLEOTIDE SEQUENCE</scope>
    <source>
        <strain evidence="19">FB</strain>
    </source>
</reference>
<dbReference type="Pfam" id="PF07943">
    <property type="entry name" value="PBP5_C"/>
    <property type="match status" value="1"/>
</dbReference>
<feature type="active site" evidence="13">
    <location>
        <position position="115"/>
    </location>
</feature>
<comment type="similarity">
    <text evidence="3 15">Belongs to the peptidase S11 family.</text>
</comment>
<comment type="catalytic activity">
    <reaction evidence="12">
        <text>Preferential cleavage: (Ac)2-L-Lys-D-Ala-|-D-Ala. Also transpeptidation of peptidyl-alanyl moieties that are N-acyl substituents of D-alanine.</text>
        <dbReference type="EC" id="3.4.16.4"/>
    </reaction>
</comment>
<evidence type="ECO:0000259" key="18">
    <source>
        <dbReference type="SMART" id="SM00936"/>
    </source>
</evidence>
<dbReference type="GO" id="GO:0006508">
    <property type="term" value="P:proteolysis"/>
    <property type="evidence" value="ECO:0007669"/>
    <property type="project" value="UniProtKB-KW"/>
</dbReference>
<evidence type="ECO:0000256" key="13">
    <source>
        <dbReference type="PIRSR" id="PIRSR618044-1"/>
    </source>
</evidence>
<keyword evidence="16" id="KW-1133">Transmembrane helix</keyword>
<dbReference type="Gene3D" id="3.40.710.10">
    <property type="entry name" value="DD-peptidase/beta-lactamase superfamily"/>
    <property type="match status" value="1"/>
</dbReference>
<evidence type="ECO:0000256" key="8">
    <source>
        <dbReference type="ARBA" id="ARBA00022801"/>
    </source>
</evidence>
<evidence type="ECO:0000256" key="12">
    <source>
        <dbReference type="ARBA" id="ARBA00034000"/>
    </source>
</evidence>
<evidence type="ECO:0000256" key="2">
    <source>
        <dbReference type="ARBA" id="ARBA00004752"/>
    </source>
</evidence>
<feature type="chain" id="PRO_5039161611" description="serine-type D-Ala-D-Ala carboxypeptidase" evidence="17">
    <location>
        <begin position="24"/>
        <end position="426"/>
    </location>
</feature>
<accession>A0A9D2WPA9</accession>
<dbReference type="InterPro" id="IPR012907">
    <property type="entry name" value="Peptidase_S11_C"/>
</dbReference>
<dbReference type="InterPro" id="IPR018044">
    <property type="entry name" value="Peptidase_S11"/>
</dbReference>
<gene>
    <name evidence="19" type="primary">dacB_2</name>
    <name evidence="19" type="ORF">SPSYN_02044</name>
</gene>
<evidence type="ECO:0000256" key="17">
    <source>
        <dbReference type="SAM" id="SignalP"/>
    </source>
</evidence>
<dbReference type="AlphaFoldDB" id="A0A9D2WPA9"/>
<keyword evidence="6" id="KW-0645">Protease</keyword>
<dbReference type="InterPro" id="IPR012338">
    <property type="entry name" value="Beta-lactam/transpept-like"/>
</dbReference>
<dbReference type="InterPro" id="IPR037167">
    <property type="entry name" value="Peptidase_S11_C_sf"/>
</dbReference>
<feature type="transmembrane region" description="Helical" evidence="16">
    <location>
        <begin position="387"/>
        <end position="412"/>
    </location>
</feature>
<dbReference type="SMART" id="SM00936">
    <property type="entry name" value="PBP5_C"/>
    <property type="match status" value="1"/>
</dbReference>
<keyword evidence="16" id="KW-0472">Membrane</keyword>
<protein>
    <recommendedName>
        <fullName evidence="4">serine-type D-Ala-D-Ala carboxypeptidase</fullName>
        <ecNumber evidence="4">3.4.16.4</ecNumber>
    </recommendedName>
</protein>
<feature type="active site" description="Proton acceptor" evidence="13">
    <location>
        <position position="63"/>
    </location>
</feature>
<dbReference type="PANTHER" id="PTHR21581">
    <property type="entry name" value="D-ALANYL-D-ALANINE CARBOXYPEPTIDASE"/>
    <property type="match status" value="1"/>
</dbReference>
<keyword evidence="9" id="KW-0133">Cell shape</keyword>
<dbReference type="RefSeq" id="WP_161822367.1">
    <property type="nucleotide sequence ID" value="NZ_LSRS01000004.1"/>
</dbReference>
<keyword evidence="7 17" id="KW-0732">Signal</keyword>
<evidence type="ECO:0000256" key="6">
    <source>
        <dbReference type="ARBA" id="ARBA00022670"/>
    </source>
</evidence>
<dbReference type="Pfam" id="PF00768">
    <property type="entry name" value="Peptidase_S11"/>
    <property type="match status" value="1"/>
</dbReference>
<evidence type="ECO:0000256" key="16">
    <source>
        <dbReference type="SAM" id="Phobius"/>
    </source>
</evidence>
<evidence type="ECO:0000256" key="4">
    <source>
        <dbReference type="ARBA" id="ARBA00012448"/>
    </source>
</evidence>
<dbReference type="Gene3D" id="2.60.410.10">
    <property type="entry name" value="D-Ala-D-Ala carboxypeptidase, C-terminal domain"/>
    <property type="match status" value="1"/>
</dbReference>
<keyword evidence="11" id="KW-0961">Cell wall biogenesis/degradation</keyword>
<dbReference type="EC" id="3.4.16.4" evidence="4"/>
<evidence type="ECO:0000256" key="15">
    <source>
        <dbReference type="RuleBase" id="RU004016"/>
    </source>
</evidence>
<dbReference type="InterPro" id="IPR001967">
    <property type="entry name" value="Peptidase_S11_N"/>
</dbReference>
<evidence type="ECO:0000256" key="7">
    <source>
        <dbReference type="ARBA" id="ARBA00022729"/>
    </source>
</evidence>
<organism evidence="19 20">
    <name type="scientific">Sporotomaculum syntrophicum</name>
    <dbReference type="NCBI Taxonomy" id="182264"/>
    <lineage>
        <taxon>Bacteria</taxon>
        <taxon>Bacillati</taxon>
        <taxon>Bacillota</taxon>
        <taxon>Clostridia</taxon>
        <taxon>Eubacteriales</taxon>
        <taxon>Desulfallaceae</taxon>
        <taxon>Sporotomaculum</taxon>
    </lineage>
</organism>
<dbReference type="PRINTS" id="PR00725">
    <property type="entry name" value="DADACBPTASE1"/>
</dbReference>
<feature type="active site" description="Acyl-ester intermediate" evidence="13">
    <location>
        <position position="60"/>
    </location>
</feature>
<dbReference type="SUPFAM" id="SSF69189">
    <property type="entry name" value="Penicillin-binding protein associated domain"/>
    <property type="match status" value="1"/>
</dbReference>
<evidence type="ECO:0000256" key="14">
    <source>
        <dbReference type="PIRSR" id="PIRSR618044-2"/>
    </source>
</evidence>
<feature type="signal peptide" evidence="17">
    <location>
        <begin position="1"/>
        <end position="23"/>
    </location>
</feature>
<evidence type="ECO:0000256" key="5">
    <source>
        <dbReference type="ARBA" id="ARBA00022645"/>
    </source>
</evidence>
<proteinExistence type="inferred from homology"/>
<feature type="domain" description="Peptidase S11 D-Ala-D-Ala carboxypeptidase A C-terminal" evidence="18">
    <location>
        <begin position="292"/>
        <end position="381"/>
    </location>
</feature>
<sequence>MKKVVAWLVILLFTFYLALPGMAAPAAAPQPLAKAALLMDAETGQILYEKNITRKMYPASTTKIITTLLALENSSPEELVTVSRRAAEIGGSRVGLQPGEQVPMQHLLYILMLSSANDAAIAIAEHVGGSVEHFAEMMNNRARELGAKKTNFVNPHGMPNKNHYTTALDLALISRQAMQNITFRRIVRTLNYKAERKKNMSGKLLSEVERLESIYGPVQEDFYNHNKLLGNGRYAYRGANGIKTGYTVDAGQCIVASAKRGDRELIAVVLNTQGNNLWTDTAMLLDYGFENFTPVQLVKPREMITDAEVQHGTKNAIVETAGFFYYNFPVGEKQQVNRIVELNDYISAPLKEGDKLGELVLTSGTKELGRVPLQAAYPVDRNINSYWWFWGGIGLTALILLQFIKFVIKAWLLRRRRSRRRRIRSW</sequence>
<dbReference type="EMBL" id="LSRS01000004">
    <property type="protein sequence ID" value="KAF1084874.1"/>
    <property type="molecule type" value="Genomic_DNA"/>
</dbReference>
<keyword evidence="5 19" id="KW-0121">Carboxypeptidase</keyword>
<evidence type="ECO:0000256" key="1">
    <source>
        <dbReference type="ARBA" id="ARBA00003217"/>
    </source>
</evidence>
<evidence type="ECO:0000256" key="3">
    <source>
        <dbReference type="ARBA" id="ARBA00007164"/>
    </source>
</evidence>
<keyword evidence="16" id="KW-0812">Transmembrane</keyword>
<dbReference type="GO" id="GO:0008360">
    <property type="term" value="P:regulation of cell shape"/>
    <property type="evidence" value="ECO:0007669"/>
    <property type="project" value="UniProtKB-KW"/>
</dbReference>
<dbReference type="OrthoDB" id="9791132at2"/>
<evidence type="ECO:0000256" key="9">
    <source>
        <dbReference type="ARBA" id="ARBA00022960"/>
    </source>
</evidence>
<name>A0A9D2WPA9_9FIRM</name>
<evidence type="ECO:0000313" key="19">
    <source>
        <dbReference type="EMBL" id="KAF1084874.1"/>
    </source>
</evidence>
<evidence type="ECO:0000256" key="10">
    <source>
        <dbReference type="ARBA" id="ARBA00022984"/>
    </source>
</evidence>
<dbReference type="GO" id="GO:0071555">
    <property type="term" value="P:cell wall organization"/>
    <property type="evidence" value="ECO:0007669"/>
    <property type="project" value="UniProtKB-KW"/>
</dbReference>
<keyword evidence="10" id="KW-0573">Peptidoglycan synthesis</keyword>
<comment type="function">
    <text evidence="1">Removes C-terminal D-alanyl residues from sugar-peptide cell wall precursors.</text>
</comment>